<proteinExistence type="predicted"/>
<reference evidence="1" key="1">
    <citation type="submission" date="2022-03" db="EMBL/GenBank/DDBJ databases">
        <title>De novo assembled genomes of Belliella spp. (Cyclobacteriaceae) strains.</title>
        <authorList>
            <person name="Szabo A."/>
            <person name="Korponai K."/>
            <person name="Felfoldi T."/>
        </authorList>
    </citation>
    <scope>NUCLEOTIDE SEQUENCE</scope>
    <source>
        <strain evidence="1">DSM 107340</strain>
    </source>
</reference>
<protein>
    <submittedName>
        <fullName evidence="1">Uncharacterized protein</fullName>
    </submittedName>
</protein>
<gene>
    <name evidence="1" type="ORF">MM236_13780</name>
</gene>
<comment type="caution">
    <text evidence="1">The sequence shown here is derived from an EMBL/GenBank/DDBJ whole genome shotgun (WGS) entry which is preliminary data.</text>
</comment>
<evidence type="ECO:0000313" key="2">
    <source>
        <dbReference type="Proteomes" id="UP001165488"/>
    </source>
</evidence>
<organism evidence="1 2">
    <name type="scientific">Belliella calami</name>
    <dbReference type="NCBI Taxonomy" id="2923436"/>
    <lineage>
        <taxon>Bacteria</taxon>
        <taxon>Pseudomonadati</taxon>
        <taxon>Bacteroidota</taxon>
        <taxon>Cytophagia</taxon>
        <taxon>Cytophagales</taxon>
        <taxon>Cyclobacteriaceae</taxon>
        <taxon>Belliella</taxon>
    </lineage>
</organism>
<dbReference type="RefSeq" id="WP_241275574.1">
    <property type="nucleotide sequence ID" value="NZ_JAKZGS010000012.1"/>
</dbReference>
<dbReference type="EMBL" id="JAKZGS010000012">
    <property type="protein sequence ID" value="MCH7399070.1"/>
    <property type="molecule type" value="Genomic_DNA"/>
</dbReference>
<name>A0ABS9US78_9BACT</name>
<keyword evidence="2" id="KW-1185">Reference proteome</keyword>
<accession>A0ABS9US78</accession>
<sequence length="49" mass="5673">MNYIVSFQERAKLGFEQLSKQSPVTLEKARLQAQKLSTQSKSVFKKKKN</sequence>
<dbReference type="Proteomes" id="UP001165488">
    <property type="component" value="Unassembled WGS sequence"/>
</dbReference>
<evidence type="ECO:0000313" key="1">
    <source>
        <dbReference type="EMBL" id="MCH7399070.1"/>
    </source>
</evidence>